<keyword evidence="5 13" id="KW-0349">Heme</keyword>
<dbReference type="STRING" id="1077348.A0A2G8SSV3"/>
<evidence type="ECO:0000256" key="3">
    <source>
        <dbReference type="ARBA" id="ARBA00005179"/>
    </source>
</evidence>
<evidence type="ECO:0000256" key="14">
    <source>
        <dbReference type="RuleBase" id="RU000461"/>
    </source>
</evidence>
<dbReference type="InterPro" id="IPR017972">
    <property type="entry name" value="Cyt_P450_CS"/>
</dbReference>
<evidence type="ECO:0000313" key="16">
    <source>
        <dbReference type="EMBL" id="PIL36855.1"/>
    </source>
</evidence>
<gene>
    <name evidence="16" type="ORF">GSI_00545</name>
</gene>
<evidence type="ECO:0000256" key="12">
    <source>
        <dbReference type="ARBA" id="ARBA00023136"/>
    </source>
</evidence>
<dbReference type="SUPFAM" id="SSF48264">
    <property type="entry name" value="Cytochrome P450"/>
    <property type="match status" value="1"/>
</dbReference>
<dbReference type="InterPro" id="IPR002401">
    <property type="entry name" value="Cyt_P450_E_grp-I"/>
</dbReference>
<feature type="chain" id="PRO_5013788964" evidence="15">
    <location>
        <begin position="19"/>
        <end position="509"/>
    </location>
</feature>
<sequence>MDVIHGLLLLLGVFLVSRLFKKRHLGSLPPGPKGLPLVGSVFDIPLTHQWLTFAEWSKKWGDIMSVKILDESFVILNSANHAIDILDKKSAIYSSRGRVPVAGDMIGWSEAMILQPYGHRMREIRKLFGQVMGNPKRVERFQHLVEEETQQFLAHLSDRADSLPLEIKKLAGTIIVMIAYGYKSSGDDDLIIKTVDKSMEDFGVIFAPGAFMADAFPFLRHVPSWFPGAGWKRAAMKYRETFLAMVELPYKWVREQMAAGTAHPSFASALLEGNEDAEREYLIKMTAASLYAGESLRLTLSITNFFLTMTCFPDVQMKAQAEIDAVIGQDRLPSIADKDRLPYLHAIMLEILRWMPVAPMGFPHQLIEDDIHEGYFLPKGTLVLVNIWKILHDPALYSDPMTFNPARFLTTPDKEAERDPRDFAFGFGRRKCPGIFFAEASIFAAIAETLAVYNISKATDANGNIIEPRVEPSGTVISHPAPFRCKITVRSQKAHALLDGVHNGGPESQ</sequence>
<evidence type="ECO:0000256" key="13">
    <source>
        <dbReference type="PIRSR" id="PIRSR602401-1"/>
    </source>
</evidence>
<dbReference type="OrthoDB" id="2789670at2759"/>
<evidence type="ECO:0000256" key="7">
    <source>
        <dbReference type="ARBA" id="ARBA00022723"/>
    </source>
</evidence>
<evidence type="ECO:0000256" key="11">
    <source>
        <dbReference type="ARBA" id="ARBA00023033"/>
    </source>
</evidence>
<dbReference type="Pfam" id="PF00067">
    <property type="entry name" value="p450"/>
    <property type="match status" value="1"/>
</dbReference>
<dbReference type="PROSITE" id="PS00086">
    <property type="entry name" value="CYTOCHROME_P450"/>
    <property type="match status" value="1"/>
</dbReference>
<feature type="binding site" description="axial binding residue" evidence="13">
    <location>
        <position position="432"/>
    </location>
    <ligand>
        <name>heme</name>
        <dbReference type="ChEBI" id="CHEBI:30413"/>
    </ligand>
    <ligandPart>
        <name>Fe</name>
        <dbReference type="ChEBI" id="CHEBI:18248"/>
    </ligandPart>
</feature>
<evidence type="ECO:0000256" key="15">
    <source>
        <dbReference type="SAM" id="SignalP"/>
    </source>
</evidence>
<comment type="subcellular location">
    <subcellularLocation>
        <location evidence="2">Membrane</location>
        <topology evidence="2">Single-pass membrane protein</topology>
    </subcellularLocation>
</comment>
<dbReference type="AlphaFoldDB" id="A0A2G8SSV3"/>
<evidence type="ECO:0000256" key="6">
    <source>
        <dbReference type="ARBA" id="ARBA00022692"/>
    </source>
</evidence>
<dbReference type="Gene3D" id="1.10.630.10">
    <property type="entry name" value="Cytochrome P450"/>
    <property type="match status" value="1"/>
</dbReference>
<dbReference type="InterPro" id="IPR001128">
    <property type="entry name" value="Cyt_P450"/>
</dbReference>
<evidence type="ECO:0000256" key="8">
    <source>
        <dbReference type="ARBA" id="ARBA00022989"/>
    </source>
</evidence>
<dbReference type="InterPro" id="IPR050364">
    <property type="entry name" value="Cytochrome_P450_fung"/>
</dbReference>
<dbReference type="InterPro" id="IPR036396">
    <property type="entry name" value="Cyt_P450_sf"/>
</dbReference>
<keyword evidence="12" id="KW-0472">Membrane</keyword>
<dbReference type="PANTHER" id="PTHR46300">
    <property type="entry name" value="P450, PUTATIVE (EUROFUNG)-RELATED-RELATED"/>
    <property type="match status" value="1"/>
</dbReference>
<evidence type="ECO:0000256" key="4">
    <source>
        <dbReference type="ARBA" id="ARBA00010617"/>
    </source>
</evidence>
<keyword evidence="7 13" id="KW-0479">Metal-binding</keyword>
<comment type="pathway">
    <text evidence="3">Secondary metabolite biosynthesis.</text>
</comment>
<comment type="cofactor">
    <cofactor evidence="1 13">
        <name>heme</name>
        <dbReference type="ChEBI" id="CHEBI:30413"/>
    </cofactor>
</comment>
<dbReference type="CDD" id="cd11065">
    <property type="entry name" value="CYP64-like"/>
    <property type="match status" value="1"/>
</dbReference>
<name>A0A2G8SSV3_9APHY</name>
<keyword evidence="6" id="KW-0812">Transmembrane</keyword>
<evidence type="ECO:0000256" key="10">
    <source>
        <dbReference type="ARBA" id="ARBA00023004"/>
    </source>
</evidence>
<organism evidence="16 17">
    <name type="scientific">Ganoderma sinense ZZ0214-1</name>
    <dbReference type="NCBI Taxonomy" id="1077348"/>
    <lineage>
        <taxon>Eukaryota</taxon>
        <taxon>Fungi</taxon>
        <taxon>Dikarya</taxon>
        <taxon>Basidiomycota</taxon>
        <taxon>Agaricomycotina</taxon>
        <taxon>Agaricomycetes</taxon>
        <taxon>Polyporales</taxon>
        <taxon>Polyporaceae</taxon>
        <taxon>Ganoderma</taxon>
    </lineage>
</organism>
<evidence type="ECO:0000256" key="5">
    <source>
        <dbReference type="ARBA" id="ARBA00022617"/>
    </source>
</evidence>
<keyword evidence="8" id="KW-1133">Transmembrane helix</keyword>
<keyword evidence="11 14" id="KW-0503">Monooxygenase</keyword>
<keyword evidence="9 14" id="KW-0560">Oxidoreductase</keyword>
<feature type="signal peptide" evidence="15">
    <location>
        <begin position="1"/>
        <end position="18"/>
    </location>
</feature>
<dbReference type="GO" id="GO:0005506">
    <property type="term" value="F:iron ion binding"/>
    <property type="evidence" value="ECO:0007669"/>
    <property type="project" value="InterPro"/>
</dbReference>
<evidence type="ECO:0000256" key="1">
    <source>
        <dbReference type="ARBA" id="ARBA00001971"/>
    </source>
</evidence>
<dbReference type="GO" id="GO:0020037">
    <property type="term" value="F:heme binding"/>
    <property type="evidence" value="ECO:0007669"/>
    <property type="project" value="InterPro"/>
</dbReference>
<evidence type="ECO:0000256" key="2">
    <source>
        <dbReference type="ARBA" id="ARBA00004167"/>
    </source>
</evidence>
<evidence type="ECO:0000256" key="9">
    <source>
        <dbReference type="ARBA" id="ARBA00023002"/>
    </source>
</evidence>
<comment type="similarity">
    <text evidence="4 14">Belongs to the cytochrome P450 family.</text>
</comment>
<accession>A0A2G8SSV3</accession>
<evidence type="ECO:0000313" key="17">
    <source>
        <dbReference type="Proteomes" id="UP000230002"/>
    </source>
</evidence>
<dbReference type="PRINTS" id="PR00463">
    <property type="entry name" value="EP450I"/>
</dbReference>
<dbReference type="Proteomes" id="UP000230002">
    <property type="component" value="Unassembled WGS sequence"/>
</dbReference>
<keyword evidence="17" id="KW-1185">Reference proteome</keyword>
<dbReference type="GO" id="GO:0004497">
    <property type="term" value="F:monooxygenase activity"/>
    <property type="evidence" value="ECO:0007669"/>
    <property type="project" value="UniProtKB-KW"/>
</dbReference>
<protein>
    <submittedName>
        <fullName evidence="16">Cytochrome P450</fullName>
    </submittedName>
</protein>
<reference evidence="16 17" key="1">
    <citation type="journal article" date="2015" name="Sci. Rep.">
        <title>Chromosome-level genome map provides insights into diverse defense mechanisms in the medicinal fungus Ganoderma sinense.</title>
        <authorList>
            <person name="Zhu Y."/>
            <person name="Xu J."/>
            <person name="Sun C."/>
            <person name="Zhou S."/>
            <person name="Xu H."/>
            <person name="Nelson D.R."/>
            <person name="Qian J."/>
            <person name="Song J."/>
            <person name="Luo H."/>
            <person name="Xiang L."/>
            <person name="Li Y."/>
            <person name="Xu Z."/>
            <person name="Ji A."/>
            <person name="Wang L."/>
            <person name="Lu S."/>
            <person name="Hayward A."/>
            <person name="Sun W."/>
            <person name="Li X."/>
            <person name="Schwartz D.C."/>
            <person name="Wang Y."/>
            <person name="Chen S."/>
        </authorList>
    </citation>
    <scope>NUCLEOTIDE SEQUENCE [LARGE SCALE GENOMIC DNA]</scope>
    <source>
        <strain evidence="16 17">ZZ0214-1</strain>
    </source>
</reference>
<dbReference type="PRINTS" id="PR00385">
    <property type="entry name" value="P450"/>
</dbReference>
<keyword evidence="10 13" id="KW-0408">Iron</keyword>
<comment type="caution">
    <text evidence="16">The sequence shown here is derived from an EMBL/GenBank/DDBJ whole genome shotgun (WGS) entry which is preliminary data.</text>
</comment>
<dbReference type="PANTHER" id="PTHR46300:SF7">
    <property type="entry name" value="P450, PUTATIVE (EUROFUNG)-RELATED"/>
    <property type="match status" value="1"/>
</dbReference>
<keyword evidence="15" id="KW-0732">Signal</keyword>
<dbReference type="GO" id="GO:0016705">
    <property type="term" value="F:oxidoreductase activity, acting on paired donors, with incorporation or reduction of molecular oxygen"/>
    <property type="evidence" value="ECO:0007669"/>
    <property type="project" value="InterPro"/>
</dbReference>
<dbReference type="EMBL" id="AYKW01000001">
    <property type="protein sequence ID" value="PIL36855.1"/>
    <property type="molecule type" value="Genomic_DNA"/>
</dbReference>
<dbReference type="GO" id="GO:0016020">
    <property type="term" value="C:membrane"/>
    <property type="evidence" value="ECO:0007669"/>
    <property type="project" value="UniProtKB-SubCell"/>
</dbReference>
<proteinExistence type="inferred from homology"/>